<dbReference type="RefSeq" id="WP_137601627.1">
    <property type="nucleotide sequence ID" value="NZ_BJEB01000013.1"/>
</dbReference>
<evidence type="ECO:0000313" key="5">
    <source>
        <dbReference type="EMBL" id="QER66662.1"/>
    </source>
</evidence>
<dbReference type="PRINTS" id="PR00598">
    <property type="entry name" value="HTHMARR"/>
</dbReference>
<dbReference type="OrthoDB" id="6462103at2"/>
<protein>
    <submittedName>
        <fullName evidence="5">Winged helix-turn-helix transcriptional regulator</fullName>
    </submittedName>
</protein>
<evidence type="ECO:0000313" key="6">
    <source>
        <dbReference type="Proteomes" id="UP000325295"/>
    </source>
</evidence>
<dbReference type="InterPro" id="IPR000835">
    <property type="entry name" value="HTH_MarR-typ"/>
</dbReference>
<dbReference type="Proteomes" id="UP000325295">
    <property type="component" value="Chromosome"/>
</dbReference>
<dbReference type="InterPro" id="IPR036388">
    <property type="entry name" value="WH-like_DNA-bd_sf"/>
</dbReference>
<name>A0A5P1WYC7_9LACO</name>
<dbReference type="PANTHER" id="PTHR42756:SF2">
    <property type="entry name" value="MARR FAMILY REGULATORY PROTEIN"/>
    <property type="match status" value="1"/>
</dbReference>
<dbReference type="AlphaFoldDB" id="A0A5P1WYC7"/>
<evidence type="ECO:0000256" key="2">
    <source>
        <dbReference type="ARBA" id="ARBA00023125"/>
    </source>
</evidence>
<dbReference type="Gene3D" id="1.10.10.10">
    <property type="entry name" value="Winged helix-like DNA-binding domain superfamily/Winged helix DNA-binding domain"/>
    <property type="match status" value="1"/>
</dbReference>
<dbReference type="InterPro" id="IPR036390">
    <property type="entry name" value="WH_DNA-bd_sf"/>
</dbReference>
<dbReference type="GO" id="GO:0003700">
    <property type="term" value="F:DNA-binding transcription factor activity"/>
    <property type="evidence" value="ECO:0007669"/>
    <property type="project" value="InterPro"/>
</dbReference>
<keyword evidence="3" id="KW-0804">Transcription</keyword>
<keyword evidence="1" id="KW-0805">Transcription regulation</keyword>
<dbReference type="PANTHER" id="PTHR42756">
    <property type="entry name" value="TRANSCRIPTIONAL REGULATOR, MARR"/>
    <property type="match status" value="1"/>
</dbReference>
<evidence type="ECO:0000259" key="4">
    <source>
        <dbReference type="PROSITE" id="PS50995"/>
    </source>
</evidence>
<feature type="domain" description="HTH marR-type" evidence="4">
    <location>
        <begin position="1"/>
        <end position="133"/>
    </location>
</feature>
<sequence>MFKIIRTIGAATRSIQTVSNETFKPLGLNNNLFIYLIRTVEQPGMFLGELADSLQIDRTTSFRTVQKLVKLGYLELKNDQQNLKIKRVFPTTKAKELYPQLHDYEQQSSDVLLKNLSTTERNQLAKLLDKLNI</sequence>
<dbReference type="GO" id="GO:0003677">
    <property type="term" value="F:DNA binding"/>
    <property type="evidence" value="ECO:0007669"/>
    <property type="project" value="UniProtKB-KW"/>
</dbReference>
<evidence type="ECO:0000256" key="1">
    <source>
        <dbReference type="ARBA" id="ARBA00023015"/>
    </source>
</evidence>
<dbReference type="PROSITE" id="PS50995">
    <property type="entry name" value="HTH_MARR_2"/>
    <property type="match status" value="1"/>
</dbReference>
<accession>A0A5P1WYC7</accession>
<dbReference type="KEGG" id="lnn:F0161_01455"/>
<reference evidence="5 6" key="1">
    <citation type="submission" date="2019-09" db="EMBL/GenBank/DDBJ databases">
        <title>Complete Genome Sequence of Lactobacillus nenjiangensis SH-Y15, isolated from sauerkraut.</title>
        <authorList>
            <person name="Yang H."/>
        </authorList>
    </citation>
    <scope>NUCLEOTIDE SEQUENCE [LARGE SCALE GENOMIC DNA]</scope>
    <source>
        <strain evidence="5 6">SH-Y15</strain>
    </source>
</reference>
<gene>
    <name evidence="5" type="ORF">F0161_01455</name>
</gene>
<evidence type="ECO:0000256" key="3">
    <source>
        <dbReference type="ARBA" id="ARBA00023163"/>
    </source>
</evidence>
<dbReference type="EMBL" id="CP043939">
    <property type="protein sequence ID" value="QER66662.1"/>
    <property type="molecule type" value="Genomic_DNA"/>
</dbReference>
<dbReference type="SUPFAM" id="SSF46785">
    <property type="entry name" value="Winged helix' DNA-binding domain"/>
    <property type="match status" value="1"/>
</dbReference>
<organism evidence="5 6">
    <name type="scientific">Paucilactobacillus nenjiangensis</name>
    <dbReference type="NCBI Taxonomy" id="1296540"/>
    <lineage>
        <taxon>Bacteria</taxon>
        <taxon>Bacillati</taxon>
        <taxon>Bacillota</taxon>
        <taxon>Bacilli</taxon>
        <taxon>Lactobacillales</taxon>
        <taxon>Lactobacillaceae</taxon>
        <taxon>Paucilactobacillus</taxon>
    </lineage>
</organism>
<dbReference type="SMART" id="SM00347">
    <property type="entry name" value="HTH_MARR"/>
    <property type="match status" value="1"/>
</dbReference>
<keyword evidence="2" id="KW-0238">DNA-binding</keyword>
<proteinExistence type="predicted"/>
<keyword evidence="6" id="KW-1185">Reference proteome</keyword>